<comment type="caution">
    <text evidence="1">The sequence shown here is derived from an EMBL/GenBank/DDBJ whole genome shotgun (WGS) entry which is preliminary data.</text>
</comment>
<organism evidence="1">
    <name type="scientific">marine sediment metagenome</name>
    <dbReference type="NCBI Taxonomy" id="412755"/>
    <lineage>
        <taxon>unclassified sequences</taxon>
        <taxon>metagenomes</taxon>
        <taxon>ecological metagenomes</taxon>
    </lineage>
</organism>
<proteinExistence type="predicted"/>
<dbReference type="AlphaFoldDB" id="A0A0F9X140"/>
<accession>A0A0F9X140</accession>
<name>A0A0F9X140_9ZZZZ</name>
<sequence length="40" mass="4668">MLDKDIKALKVEIAALIASKARLVRLYEDLRRYHARQAEV</sequence>
<protein>
    <submittedName>
        <fullName evidence="1">Uncharacterized protein</fullName>
    </submittedName>
</protein>
<evidence type="ECO:0000313" key="1">
    <source>
        <dbReference type="EMBL" id="KKN92476.1"/>
    </source>
</evidence>
<gene>
    <name evidence="1" type="ORF">LCGC14_0209670</name>
</gene>
<dbReference type="EMBL" id="LAZR01000095">
    <property type="protein sequence ID" value="KKN92476.1"/>
    <property type="molecule type" value="Genomic_DNA"/>
</dbReference>
<reference evidence="1" key="1">
    <citation type="journal article" date="2015" name="Nature">
        <title>Complex archaea that bridge the gap between prokaryotes and eukaryotes.</title>
        <authorList>
            <person name="Spang A."/>
            <person name="Saw J.H."/>
            <person name="Jorgensen S.L."/>
            <person name="Zaremba-Niedzwiedzka K."/>
            <person name="Martijn J."/>
            <person name="Lind A.E."/>
            <person name="van Eijk R."/>
            <person name="Schleper C."/>
            <person name="Guy L."/>
            <person name="Ettema T.J."/>
        </authorList>
    </citation>
    <scope>NUCLEOTIDE SEQUENCE</scope>
</reference>